<evidence type="ECO:0000313" key="3">
    <source>
        <dbReference type="Proteomes" id="UP000594454"/>
    </source>
</evidence>
<dbReference type="Proteomes" id="UP000594454">
    <property type="component" value="Chromosome 3"/>
</dbReference>
<proteinExistence type="predicted"/>
<reference evidence="2 3" key="1">
    <citation type="submission" date="2020-11" db="EMBL/GenBank/DDBJ databases">
        <authorList>
            <person name="Wallbank WR R."/>
            <person name="Pardo Diaz C."/>
            <person name="Kozak K."/>
            <person name="Martin S."/>
            <person name="Jiggins C."/>
            <person name="Moest M."/>
            <person name="Warren A I."/>
            <person name="Generalovic N T."/>
            <person name="Byers J.R.P. K."/>
            <person name="Montejo-Kovacevich G."/>
            <person name="Yen C E."/>
        </authorList>
    </citation>
    <scope>NUCLEOTIDE SEQUENCE [LARGE SCALE GENOMIC DNA]</scope>
</reference>
<dbReference type="AlphaFoldDB" id="A0A7R8UPJ2"/>
<name>A0A7R8UPJ2_HERIL</name>
<feature type="compositionally biased region" description="Basic and acidic residues" evidence="1">
    <location>
        <begin position="25"/>
        <end position="35"/>
    </location>
</feature>
<protein>
    <submittedName>
        <fullName evidence="2">Uncharacterized protein</fullName>
    </submittedName>
</protein>
<accession>A0A7R8UPJ2</accession>
<gene>
    <name evidence="2" type="ORF">HERILL_LOCUS7195</name>
</gene>
<feature type="region of interest" description="Disordered" evidence="1">
    <location>
        <begin position="183"/>
        <end position="204"/>
    </location>
</feature>
<feature type="compositionally biased region" description="Polar residues" evidence="1">
    <location>
        <begin position="15"/>
        <end position="24"/>
    </location>
</feature>
<feature type="compositionally biased region" description="Low complexity" evidence="1">
    <location>
        <begin position="188"/>
        <end position="204"/>
    </location>
</feature>
<sequence length="551" mass="63390">MSFQTNSMHLVYEPETQNNYSSNSREFDKENKDPDFNGASNLLSGTFTFTPRFLNKNSYWNFHQNDQESKTSLVEKLSKDLMARDSFKTLKRKALKRKVSVRSRQHLIPLSEQLQQERGEIEAAGFSATLIESNDTSHFLEPTCSASTSVTTESVRNIVREELKTQLLNLRLAEKIRNHSKAKKCIDSTQSSKPSSSSENHNVSSVLNESSNMNFEIETDLPPCDLECFDESEEKSVSITHGNENENISDYQDTPNAISEKGFMLDESGLTPSQKSFRTILQMQIEIWRKLLKLKESTEALERIALNRQLECEDNSFFGENELSSVVTADNVSPDSLFNTSLKAVFSQINPNDSTETPLSSLASNEFLPTFSCYAKMNEIEHRLSDVEFRMASIHQILQTVRQQQYRELKARQMSYSKSRKQRQRDSRRTSVLEAAGDGDGDGGPGKQIPTIKESKKETRSDPPLTHSGSTMSVRELNPYDESYYEWRQYHMNLLHYKKSERTMALNRRPTLHLMRPPIIKYFQSTENKYRVRVKKPFFIVTPSRTNSFWK</sequence>
<dbReference type="OrthoDB" id="7950019at2759"/>
<evidence type="ECO:0000313" key="2">
    <source>
        <dbReference type="EMBL" id="CAD7084295.1"/>
    </source>
</evidence>
<evidence type="ECO:0000256" key="1">
    <source>
        <dbReference type="SAM" id="MobiDB-lite"/>
    </source>
</evidence>
<keyword evidence="3" id="KW-1185">Reference proteome</keyword>
<dbReference type="InParanoid" id="A0A7R8UPJ2"/>
<dbReference type="EMBL" id="LR899011">
    <property type="protein sequence ID" value="CAD7084295.1"/>
    <property type="molecule type" value="Genomic_DNA"/>
</dbReference>
<organism evidence="2 3">
    <name type="scientific">Hermetia illucens</name>
    <name type="common">Black soldier fly</name>
    <dbReference type="NCBI Taxonomy" id="343691"/>
    <lineage>
        <taxon>Eukaryota</taxon>
        <taxon>Metazoa</taxon>
        <taxon>Ecdysozoa</taxon>
        <taxon>Arthropoda</taxon>
        <taxon>Hexapoda</taxon>
        <taxon>Insecta</taxon>
        <taxon>Pterygota</taxon>
        <taxon>Neoptera</taxon>
        <taxon>Endopterygota</taxon>
        <taxon>Diptera</taxon>
        <taxon>Brachycera</taxon>
        <taxon>Stratiomyomorpha</taxon>
        <taxon>Stratiomyidae</taxon>
        <taxon>Hermetiinae</taxon>
        <taxon>Hermetia</taxon>
    </lineage>
</organism>
<feature type="region of interest" description="Disordered" evidence="1">
    <location>
        <begin position="1"/>
        <end position="35"/>
    </location>
</feature>
<feature type="region of interest" description="Disordered" evidence="1">
    <location>
        <begin position="413"/>
        <end position="473"/>
    </location>
</feature>